<dbReference type="PROSITE" id="PS50835">
    <property type="entry name" value="IG_LIKE"/>
    <property type="match status" value="1"/>
</dbReference>
<protein>
    <recommendedName>
        <fullName evidence="2">Ig-like domain-containing protein</fullName>
    </recommendedName>
</protein>
<dbReference type="Pfam" id="PF07679">
    <property type="entry name" value="I-set"/>
    <property type="match status" value="1"/>
</dbReference>
<keyword evidence="4" id="KW-1185">Reference proteome</keyword>
<dbReference type="SMART" id="SM00409">
    <property type="entry name" value="IG"/>
    <property type="match status" value="1"/>
</dbReference>
<dbReference type="Gene3D" id="2.60.40.10">
    <property type="entry name" value="Immunoglobulins"/>
    <property type="match status" value="1"/>
</dbReference>
<name>A0A3B5MMA6_9TELE</name>
<dbReference type="InterPro" id="IPR003598">
    <property type="entry name" value="Ig_sub2"/>
</dbReference>
<dbReference type="InterPro" id="IPR007110">
    <property type="entry name" value="Ig-like_dom"/>
</dbReference>
<dbReference type="SMART" id="SM00408">
    <property type="entry name" value="IGc2"/>
    <property type="match status" value="1"/>
</dbReference>
<dbReference type="PANTHER" id="PTHR14334:SF3">
    <property type="entry name" value="TRANSMEMBRANE AND IMMUNOGLOBULIN DOMAIN CONTAINING 2"/>
    <property type="match status" value="1"/>
</dbReference>
<evidence type="ECO:0000313" key="4">
    <source>
        <dbReference type="Proteomes" id="UP000261380"/>
    </source>
</evidence>
<accession>A0A3B5MMA6</accession>
<dbReference type="GO" id="GO:0019815">
    <property type="term" value="C:B cell receptor complex"/>
    <property type="evidence" value="ECO:0007669"/>
    <property type="project" value="TreeGrafter"/>
</dbReference>
<evidence type="ECO:0000256" key="1">
    <source>
        <dbReference type="ARBA" id="ARBA00023319"/>
    </source>
</evidence>
<dbReference type="GeneTree" id="ENSGT00940000177059"/>
<evidence type="ECO:0000313" key="3">
    <source>
        <dbReference type="Ensembl" id="ENSXCOP00000020604.1"/>
    </source>
</evidence>
<reference evidence="3" key="1">
    <citation type="submission" date="2025-08" db="UniProtKB">
        <authorList>
            <consortium name="Ensembl"/>
        </authorList>
    </citation>
    <scope>IDENTIFICATION</scope>
</reference>
<dbReference type="InterPro" id="IPR003599">
    <property type="entry name" value="Ig_sub"/>
</dbReference>
<organism evidence="3 4">
    <name type="scientific">Xiphophorus couchianus</name>
    <name type="common">Monterrey platyfish</name>
    <dbReference type="NCBI Taxonomy" id="32473"/>
    <lineage>
        <taxon>Eukaryota</taxon>
        <taxon>Metazoa</taxon>
        <taxon>Chordata</taxon>
        <taxon>Craniata</taxon>
        <taxon>Vertebrata</taxon>
        <taxon>Euteleostomi</taxon>
        <taxon>Actinopterygii</taxon>
        <taxon>Neopterygii</taxon>
        <taxon>Teleostei</taxon>
        <taxon>Neoteleostei</taxon>
        <taxon>Acanthomorphata</taxon>
        <taxon>Ovalentaria</taxon>
        <taxon>Atherinomorphae</taxon>
        <taxon>Cyprinodontiformes</taxon>
        <taxon>Poeciliidae</taxon>
        <taxon>Poeciliinae</taxon>
        <taxon>Xiphophorus</taxon>
    </lineage>
</organism>
<dbReference type="InterPro" id="IPR013098">
    <property type="entry name" value="Ig_I-set"/>
</dbReference>
<dbReference type="InterPro" id="IPR036179">
    <property type="entry name" value="Ig-like_dom_sf"/>
</dbReference>
<reference evidence="3" key="2">
    <citation type="submission" date="2025-09" db="UniProtKB">
        <authorList>
            <consortium name="Ensembl"/>
        </authorList>
    </citation>
    <scope>IDENTIFICATION</scope>
</reference>
<dbReference type="CDD" id="cd00099">
    <property type="entry name" value="IgV"/>
    <property type="match status" value="1"/>
</dbReference>
<evidence type="ECO:0000259" key="2">
    <source>
        <dbReference type="PROSITE" id="PS50835"/>
    </source>
</evidence>
<dbReference type="Ensembl" id="ENSXCOT00000020854.1">
    <property type="protein sequence ID" value="ENSXCOP00000020604.1"/>
    <property type="gene ID" value="ENSXCOG00000015438.1"/>
</dbReference>
<dbReference type="GO" id="GO:0009897">
    <property type="term" value="C:external side of plasma membrane"/>
    <property type="evidence" value="ECO:0007669"/>
    <property type="project" value="TreeGrafter"/>
</dbReference>
<dbReference type="GO" id="GO:0050853">
    <property type="term" value="P:B cell receptor signaling pathway"/>
    <property type="evidence" value="ECO:0007669"/>
    <property type="project" value="TreeGrafter"/>
</dbReference>
<proteinExistence type="predicted"/>
<dbReference type="Proteomes" id="UP000261380">
    <property type="component" value="Unplaced"/>
</dbReference>
<sequence>YVCSGADGSTVILQQEGPRLFLTERVSSDALVVTQSPDVSVQEGETGNITCCWKGAERVGIKWLKNQTLIENKTVINQSTGSKNEQKNKCSVLIIENMTTGDSGRYICKVSMEIPVLKEVEGKGTTITVIARENITKSTLEGLCNVTSNLQRSSCVFGLFAVIL</sequence>
<dbReference type="STRING" id="32473.ENSXCOP00000020604"/>
<feature type="domain" description="Ig-like" evidence="2">
    <location>
        <begin position="18"/>
        <end position="128"/>
    </location>
</feature>
<keyword evidence="1" id="KW-0393">Immunoglobulin domain</keyword>
<dbReference type="PANTHER" id="PTHR14334">
    <property type="entry name" value="B-CELL ANTIGEN RECEPTOR COMPLEX-ASSOCIATED PROTEIN"/>
    <property type="match status" value="1"/>
</dbReference>
<dbReference type="GO" id="GO:0030183">
    <property type="term" value="P:B cell differentiation"/>
    <property type="evidence" value="ECO:0007669"/>
    <property type="project" value="TreeGrafter"/>
</dbReference>
<dbReference type="SUPFAM" id="SSF48726">
    <property type="entry name" value="Immunoglobulin"/>
    <property type="match status" value="1"/>
</dbReference>
<dbReference type="AlphaFoldDB" id="A0A3B5MMA6"/>
<dbReference type="InterPro" id="IPR013783">
    <property type="entry name" value="Ig-like_fold"/>
</dbReference>